<proteinExistence type="predicted"/>
<dbReference type="AlphaFoldDB" id="A0A4D7BB34"/>
<keyword evidence="2" id="KW-1185">Reference proteome</keyword>
<evidence type="ECO:0000313" key="2">
    <source>
        <dbReference type="Proteomes" id="UP000298781"/>
    </source>
</evidence>
<sequence length="222" mass="25047">MGWKRNQGRSPGQLDHAIRPTKICRGAIMHGSCVVEHFTKEQIAEALAAAERMHPGIGKDFRLYLACLDRNQSEGFKLSARMERAFEDLSFVRSAKYPQRVLWVLLDSVVCKFCAELGLPAEWSHIGAAPHVDEFTQAQIEQAKNAFEKESPGFWSRAKDHLREQDPEIEETGPYLYTPELVSVSQSLDFVASAADPLQEAIKLRRDVIIQARQEAGPWAKK</sequence>
<evidence type="ECO:0000313" key="1">
    <source>
        <dbReference type="EMBL" id="QCI67840.1"/>
    </source>
</evidence>
<dbReference type="Proteomes" id="UP000298781">
    <property type="component" value="Chromosome"/>
</dbReference>
<reference evidence="1 2" key="1">
    <citation type="submission" date="2019-04" db="EMBL/GenBank/DDBJ databases">
        <title>Phreatobacter aquaticus sp. nov.</title>
        <authorList>
            <person name="Choi A."/>
        </authorList>
    </citation>
    <scope>NUCLEOTIDE SEQUENCE [LARGE SCALE GENOMIC DNA]</scope>
    <source>
        <strain evidence="1 2">KCTC 52518</strain>
    </source>
</reference>
<gene>
    <name evidence="1" type="ORF">E8M01_28610</name>
</gene>
<accession>A0A4D7BB34</accession>
<protein>
    <submittedName>
        <fullName evidence="1">Uncharacterized protein</fullName>
    </submittedName>
</protein>
<dbReference type="KEGG" id="pstg:E8M01_28610"/>
<dbReference type="EMBL" id="CP039690">
    <property type="protein sequence ID" value="QCI67840.1"/>
    <property type="molecule type" value="Genomic_DNA"/>
</dbReference>
<organism evidence="1 2">
    <name type="scientific">Phreatobacter stygius</name>
    <dbReference type="NCBI Taxonomy" id="1940610"/>
    <lineage>
        <taxon>Bacteria</taxon>
        <taxon>Pseudomonadati</taxon>
        <taxon>Pseudomonadota</taxon>
        <taxon>Alphaproteobacteria</taxon>
        <taxon>Hyphomicrobiales</taxon>
        <taxon>Phreatobacteraceae</taxon>
        <taxon>Phreatobacter</taxon>
    </lineage>
</organism>
<name>A0A4D7BB34_9HYPH</name>